<keyword evidence="14" id="KW-1185">Reference proteome</keyword>
<dbReference type="PANTHER" id="PTHR21330:SF1">
    <property type="entry name" value="E3 SUMO-PROTEIN LIGASE NSE2"/>
    <property type="match status" value="1"/>
</dbReference>
<evidence type="ECO:0000256" key="4">
    <source>
        <dbReference type="ARBA" id="ARBA00022679"/>
    </source>
</evidence>
<keyword evidence="4" id="KW-0808">Transferase</keyword>
<dbReference type="AlphaFoldDB" id="A0A1Y2B945"/>
<dbReference type="PANTHER" id="PTHR21330">
    <property type="entry name" value="E3 SUMO-PROTEIN LIGASE NSE2"/>
    <property type="match status" value="1"/>
</dbReference>
<dbReference type="InterPro" id="IPR013083">
    <property type="entry name" value="Znf_RING/FYVE/PHD"/>
</dbReference>
<organism evidence="13 14">
    <name type="scientific">Naematelia encephala</name>
    <dbReference type="NCBI Taxonomy" id="71784"/>
    <lineage>
        <taxon>Eukaryota</taxon>
        <taxon>Fungi</taxon>
        <taxon>Dikarya</taxon>
        <taxon>Basidiomycota</taxon>
        <taxon>Agaricomycotina</taxon>
        <taxon>Tremellomycetes</taxon>
        <taxon>Tremellales</taxon>
        <taxon>Naemateliaceae</taxon>
        <taxon>Naematelia</taxon>
    </lineage>
</organism>
<evidence type="ECO:0000256" key="5">
    <source>
        <dbReference type="ARBA" id="ARBA00022723"/>
    </source>
</evidence>
<dbReference type="GO" id="GO:0061665">
    <property type="term" value="F:SUMO ligase activity"/>
    <property type="evidence" value="ECO:0007669"/>
    <property type="project" value="TreeGrafter"/>
</dbReference>
<evidence type="ECO:0000256" key="9">
    <source>
        <dbReference type="ARBA" id="ARBA00023242"/>
    </source>
</evidence>
<dbReference type="InterPro" id="IPR026846">
    <property type="entry name" value="Nse2(Mms21)"/>
</dbReference>
<dbReference type="OrthoDB" id="26899at2759"/>
<comment type="caution">
    <text evidence="13">The sequence shown here is derived from an EMBL/GenBank/DDBJ whole genome shotgun (WGS) entry which is preliminary data.</text>
</comment>
<evidence type="ECO:0000256" key="6">
    <source>
        <dbReference type="ARBA" id="ARBA00022771"/>
    </source>
</evidence>
<dbReference type="FunCoup" id="A0A1Y2B945">
    <property type="interactions" value="129"/>
</dbReference>
<proteinExistence type="inferred from homology"/>
<evidence type="ECO:0000259" key="12">
    <source>
        <dbReference type="PROSITE" id="PS51044"/>
    </source>
</evidence>
<keyword evidence="7" id="KW-0833">Ubl conjugation pathway</keyword>
<comment type="subcellular location">
    <subcellularLocation>
        <location evidence="1">Nucleus</location>
    </subcellularLocation>
</comment>
<dbReference type="InterPro" id="IPR004181">
    <property type="entry name" value="Znf_MIZ"/>
</dbReference>
<feature type="compositionally biased region" description="Acidic residues" evidence="11">
    <location>
        <begin position="300"/>
        <end position="312"/>
    </location>
</feature>
<reference evidence="13 14" key="1">
    <citation type="submission" date="2016-07" db="EMBL/GenBank/DDBJ databases">
        <title>Pervasive Adenine N6-methylation of Active Genes in Fungi.</title>
        <authorList>
            <consortium name="DOE Joint Genome Institute"/>
            <person name="Mondo S.J."/>
            <person name="Dannebaum R.O."/>
            <person name="Kuo R.C."/>
            <person name="Labutti K."/>
            <person name="Haridas S."/>
            <person name="Kuo A."/>
            <person name="Salamov A."/>
            <person name="Ahrendt S.R."/>
            <person name="Lipzen A."/>
            <person name="Sullivan W."/>
            <person name="Andreopoulos W.B."/>
            <person name="Clum A."/>
            <person name="Lindquist E."/>
            <person name="Daum C."/>
            <person name="Ramamoorthy G.K."/>
            <person name="Gryganskyi A."/>
            <person name="Culley D."/>
            <person name="Magnuson J.K."/>
            <person name="James T.Y."/>
            <person name="O'Malley M.A."/>
            <person name="Stajich J.E."/>
            <person name="Spatafora J.W."/>
            <person name="Visel A."/>
            <person name="Grigoriev I.V."/>
        </authorList>
    </citation>
    <scope>NUCLEOTIDE SEQUENCE [LARGE SCALE GENOMIC DNA]</scope>
    <source>
        <strain evidence="13 14">68-887.2</strain>
    </source>
</reference>
<evidence type="ECO:0000256" key="11">
    <source>
        <dbReference type="SAM" id="MobiDB-lite"/>
    </source>
</evidence>
<evidence type="ECO:0000256" key="3">
    <source>
        <dbReference type="ARBA" id="ARBA00008212"/>
    </source>
</evidence>
<dbReference type="GO" id="GO:0005634">
    <property type="term" value="C:nucleus"/>
    <property type="evidence" value="ECO:0007669"/>
    <property type="project" value="UniProtKB-SubCell"/>
</dbReference>
<keyword evidence="6 10" id="KW-0863">Zinc-finger</keyword>
<keyword evidence="8" id="KW-0862">Zinc</keyword>
<dbReference type="GO" id="GO:0000724">
    <property type="term" value="P:double-strand break repair via homologous recombination"/>
    <property type="evidence" value="ECO:0007669"/>
    <property type="project" value="InterPro"/>
</dbReference>
<dbReference type="EMBL" id="MCFC01000015">
    <property type="protein sequence ID" value="ORY31368.1"/>
    <property type="molecule type" value="Genomic_DNA"/>
</dbReference>
<evidence type="ECO:0000256" key="8">
    <source>
        <dbReference type="ARBA" id="ARBA00022833"/>
    </source>
</evidence>
<evidence type="ECO:0000313" key="14">
    <source>
        <dbReference type="Proteomes" id="UP000193986"/>
    </source>
</evidence>
<dbReference type="PROSITE" id="PS51044">
    <property type="entry name" value="ZF_SP_RING"/>
    <property type="match status" value="1"/>
</dbReference>
<dbReference type="STRING" id="71784.A0A1Y2B945"/>
<comment type="similarity">
    <text evidence="3">Belongs to the NSE2 family.</text>
</comment>
<accession>A0A1Y2B945</accession>
<dbReference type="InParanoid" id="A0A1Y2B945"/>
<feature type="compositionally biased region" description="Acidic residues" evidence="11">
    <location>
        <begin position="20"/>
        <end position="29"/>
    </location>
</feature>
<dbReference type="SUPFAM" id="SSF57850">
    <property type="entry name" value="RING/U-box"/>
    <property type="match status" value="1"/>
</dbReference>
<feature type="region of interest" description="Disordered" evidence="11">
    <location>
        <begin position="292"/>
        <end position="312"/>
    </location>
</feature>
<protein>
    <recommendedName>
        <fullName evidence="12">SP-RING-type domain-containing protein</fullName>
    </recommendedName>
</protein>
<evidence type="ECO:0000256" key="1">
    <source>
        <dbReference type="ARBA" id="ARBA00004123"/>
    </source>
</evidence>
<evidence type="ECO:0000256" key="10">
    <source>
        <dbReference type="PROSITE-ProRule" id="PRU00452"/>
    </source>
</evidence>
<dbReference type="UniPathway" id="UPA00886"/>
<dbReference type="GO" id="GO:0016925">
    <property type="term" value="P:protein sumoylation"/>
    <property type="evidence" value="ECO:0007669"/>
    <property type="project" value="UniProtKB-UniPathway"/>
</dbReference>
<sequence length="312" mass="35802">MAIPPRNAGASSSRRRPIDDHEDISDEDERPPKPFIMDNEEGWTKETFVDRPIPASQTNVVAMATVHNRLGEMMNMIKETINQARDAAQTIEECSPNDDKILEVEKIAMRAIEQYRIVEIKYKVFGEIIQELRAGQDLVGGEGRFKQETKAKTEEYMSKTIRQKFKEDAFYEDFRQVIWEVKHPHEGRPPLSTWLPREDADESDDEDFEVGGTLQTYRCPLSLLPYEDAVRSTTCGHSFSRKAIEGLIESTAKSHRDRKKPKCPVTGCNHEITKAFLEPNPELQARSDRFLAQQKKMAEQEEDEAVDISQDD</sequence>
<keyword evidence="9" id="KW-0539">Nucleus</keyword>
<feature type="domain" description="SP-RING-type" evidence="12">
    <location>
        <begin position="204"/>
        <end position="303"/>
    </location>
</feature>
<name>A0A1Y2B945_9TREE</name>
<keyword evidence="5" id="KW-0479">Metal-binding</keyword>
<dbReference type="CDD" id="cd16651">
    <property type="entry name" value="SPL-RING_NSE2"/>
    <property type="match status" value="1"/>
</dbReference>
<feature type="region of interest" description="Disordered" evidence="11">
    <location>
        <begin position="1"/>
        <end position="40"/>
    </location>
</feature>
<dbReference type="Pfam" id="PF11789">
    <property type="entry name" value="zf-Nse"/>
    <property type="match status" value="1"/>
</dbReference>
<dbReference type="GO" id="GO:0030915">
    <property type="term" value="C:Smc5-Smc6 complex"/>
    <property type="evidence" value="ECO:0007669"/>
    <property type="project" value="InterPro"/>
</dbReference>
<dbReference type="Proteomes" id="UP000193986">
    <property type="component" value="Unassembled WGS sequence"/>
</dbReference>
<gene>
    <name evidence="13" type="ORF">BCR39DRAFT_526327</name>
</gene>
<comment type="pathway">
    <text evidence="2">Protein modification; protein sumoylation.</text>
</comment>
<evidence type="ECO:0000256" key="7">
    <source>
        <dbReference type="ARBA" id="ARBA00022786"/>
    </source>
</evidence>
<dbReference type="GO" id="GO:0008270">
    <property type="term" value="F:zinc ion binding"/>
    <property type="evidence" value="ECO:0007669"/>
    <property type="project" value="UniProtKB-KW"/>
</dbReference>
<evidence type="ECO:0000256" key="2">
    <source>
        <dbReference type="ARBA" id="ARBA00004718"/>
    </source>
</evidence>
<dbReference type="Gene3D" id="3.30.40.10">
    <property type="entry name" value="Zinc/RING finger domain, C3HC4 (zinc finger)"/>
    <property type="match status" value="1"/>
</dbReference>
<evidence type="ECO:0000313" key="13">
    <source>
        <dbReference type="EMBL" id="ORY31368.1"/>
    </source>
</evidence>